<dbReference type="Pfam" id="PF00395">
    <property type="entry name" value="SLH"/>
    <property type="match status" value="3"/>
</dbReference>
<dbReference type="EMBL" id="BMHY01000003">
    <property type="protein sequence ID" value="GGG65310.1"/>
    <property type="molecule type" value="Genomic_DNA"/>
</dbReference>
<dbReference type="PANTHER" id="PTHR43308">
    <property type="entry name" value="OUTER MEMBRANE PROTEIN ALPHA-RELATED"/>
    <property type="match status" value="1"/>
</dbReference>
<feature type="compositionally biased region" description="Gly residues" evidence="1">
    <location>
        <begin position="771"/>
        <end position="784"/>
    </location>
</feature>
<sequence>MRKTFLCLLVVLITVCTLFSQTPLIYALEENDYTYTIANNEATITDFNRGAGVDITIPTTLGGVPVTAIGDTAFYINDLTSVVIHNGIKSIGDNAFGYNFLTSVDIPSSVTSLGPRAFANNKLTGVVIPDSITSMEQEAFANNLLTSVRISENLTSISDFAFRGNQLTSVVIPANIRSIGGYTFRYNQLSSVVVMGKTVTIESNSFNNNQAVAADLKLFGYAGSAVQTYARNKGYTFVDGTSLFEAIASAKQLLKDHSPGPMVGQVPLHVHVALTVALSDAKLFIDSIRNINTTADLNGAGALLQAAIQSFNAAIIQPDTTALQAALTDANQALADHPAGTGVGETTAAARSALQAAITAAQLVANNAGSHTQAQIDTAAAVLRAAIIAFEATLIQAGDASDLTAVLADANQMLADHREGTGVGETTGAARDALQAAIDTAQVVFDDAGHQTQVQLDAASAVLRYAITVFKDTLVQAGDAAALEALLAEANQMLADHPEGKGVGETTEAARAAMQVAIDAGQAIADDAANQSEAQFIAAIAALNQALDQFEAAWVQLVLQAPANGLYGKNATLTLTVHYGYMVTVNGAPTIPLIIGSGGTTKTVHASYNGVQGVPLNSLTFVYSLEEGLEDDITASSELALPASASITRLNGAPAAIDYVVPDMSDVIIASKAPGLVLNAGNVSSSGADVTVTTSVSASLKGNTLSALLWLPGSRSAAEFAKSAGAGNDIIASEKFHVTSNGIYTVYAIDVLGNEAVQEITVSGIGTSSPGTGGEGPGSGGAGNPGTPLPTTAKIVIGGVLTEVRAVKETSTDGQSAIRLFLTPEQLIQAFSKGQQESVIAVEGLGSAVKIDLPVDSLRDVSSRQPNASIKVMLEGNSLHIPLQSVAGLREGSTLTVTIAQPSGKAGGSLQEAINKQGSVAALQHPIVVALDTNGQTLNNWQGIYLQRTLELTAKVDPNKATAVWLDADNRLHFVLAVFENDGKVTIQLHREGVYTIIQSNRSFTDLQGHWAQADIELLANKWIVGGLPDGSFAPNHTITRAEFAALLVRALGLPEIRTGESFGDVKAADWYAGAVGVAQQAGLIGGYEDGSFRPNANITREQMAVMIARALAYAGNTPQAGSGASALQPFVDGKAVAAWAVDATEQLVGLGIIQGMTDTTFVPQAQASRAQSAVMLKRMLQYLHYIN</sequence>
<dbReference type="PANTHER" id="PTHR43308:SF5">
    <property type="entry name" value="S-LAYER PROTEIN _ PEPTIDOGLYCAN ENDO-BETA-N-ACETYLGLUCOSAMINIDASE"/>
    <property type="match status" value="1"/>
</dbReference>
<proteinExistence type="predicted"/>
<feature type="region of interest" description="Disordered" evidence="1">
    <location>
        <begin position="766"/>
        <end position="788"/>
    </location>
</feature>
<dbReference type="SUPFAM" id="SSF52058">
    <property type="entry name" value="L domain-like"/>
    <property type="match status" value="1"/>
</dbReference>
<protein>
    <recommendedName>
        <fullName evidence="2">SLH domain-containing protein</fullName>
    </recommendedName>
</protein>
<accession>A0A917H351</accession>
<feature type="domain" description="SLH" evidence="2">
    <location>
        <begin position="1059"/>
        <end position="1122"/>
    </location>
</feature>
<gene>
    <name evidence="3" type="ORF">GCM10010918_19360</name>
</gene>
<evidence type="ECO:0000313" key="4">
    <source>
        <dbReference type="Proteomes" id="UP000600247"/>
    </source>
</evidence>
<evidence type="ECO:0000313" key="3">
    <source>
        <dbReference type="EMBL" id="GGG65310.1"/>
    </source>
</evidence>
<dbReference type="Proteomes" id="UP000600247">
    <property type="component" value="Unassembled WGS sequence"/>
</dbReference>
<dbReference type="AlphaFoldDB" id="A0A917H351"/>
<name>A0A917H351_9BACL</name>
<dbReference type="InterPro" id="IPR051465">
    <property type="entry name" value="Cell_Envelope_Struct_Comp"/>
</dbReference>
<dbReference type="InterPro" id="IPR032675">
    <property type="entry name" value="LRR_dom_sf"/>
</dbReference>
<dbReference type="Gene3D" id="1.20.1270.90">
    <property type="entry name" value="AF1782-like"/>
    <property type="match status" value="4"/>
</dbReference>
<feature type="domain" description="SLH" evidence="2">
    <location>
        <begin position="1128"/>
        <end position="1188"/>
    </location>
</feature>
<keyword evidence="4" id="KW-1185">Reference proteome</keyword>
<reference evidence="3 4" key="1">
    <citation type="journal article" date="2014" name="Int. J. Syst. Evol. Microbiol.">
        <title>Complete genome sequence of Corynebacterium casei LMG S-19264T (=DSM 44701T), isolated from a smear-ripened cheese.</title>
        <authorList>
            <consortium name="US DOE Joint Genome Institute (JGI-PGF)"/>
            <person name="Walter F."/>
            <person name="Albersmeier A."/>
            <person name="Kalinowski J."/>
            <person name="Ruckert C."/>
        </authorList>
    </citation>
    <scope>NUCLEOTIDE SEQUENCE [LARGE SCALE GENOMIC DNA]</scope>
    <source>
        <strain evidence="3 4">CGMCC 1.15286</strain>
    </source>
</reference>
<evidence type="ECO:0000259" key="2">
    <source>
        <dbReference type="PROSITE" id="PS51272"/>
    </source>
</evidence>
<dbReference type="InterPro" id="IPR001119">
    <property type="entry name" value="SLH_dom"/>
</dbReference>
<dbReference type="Gene3D" id="3.80.10.10">
    <property type="entry name" value="Ribonuclease Inhibitor"/>
    <property type="match status" value="1"/>
</dbReference>
<dbReference type="PROSITE" id="PS51272">
    <property type="entry name" value="SLH"/>
    <property type="match status" value="3"/>
</dbReference>
<organism evidence="3 4">
    <name type="scientific">Paenibacillus radicis</name>
    <name type="common">ex Gao et al. 2016</name>
    <dbReference type="NCBI Taxonomy" id="1737354"/>
    <lineage>
        <taxon>Bacteria</taxon>
        <taxon>Bacillati</taxon>
        <taxon>Bacillota</taxon>
        <taxon>Bacilli</taxon>
        <taxon>Bacillales</taxon>
        <taxon>Paenibacillaceae</taxon>
        <taxon>Paenibacillus</taxon>
    </lineage>
</organism>
<feature type="domain" description="SLH" evidence="2">
    <location>
        <begin position="999"/>
        <end position="1058"/>
    </location>
</feature>
<dbReference type="RefSeq" id="WP_188888749.1">
    <property type="nucleotide sequence ID" value="NZ_BMHY01000003.1"/>
</dbReference>
<comment type="caution">
    <text evidence="3">The sequence shown here is derived from an EMBL/GenBank/DDBJ whole genome shotgun (WGS) entry which is preliminary data.</text>
</comment>
<evidence type="ECO:0000256" key="1">
    <source>
        <dbReference type="SAM" id="MobiDB-lite"/>
    </source>
</evidence>
<dbReference type="InterPro" id="IPR026906">
    <property type="entry name" value="LRR_5"/>
</dbReference>
<dbReference type="Pfam" id="PF13306">
    <property type="entry name" value="LRR_5"/>
    <property type="match status" value="1"/>
</dbReference>